<comment type="caution">
    <text evidence="2">The sequence shown here is derived from an EMBL/GenBank/DDBJ whole genome shotgun (WGS) entry which is preliminary data.</text>
</comment>
<dbReference type="InterPro" id="IPR000999">
    <property type="entry name" value="RNase_III_dom"/>
</dbReference>
<keyword evidence="3" id="KW-1185">Reference proteome</keyword>
<dbReference type="AlphaFoldDB" id="A0A1B7TAD8"/>
<sequence>MNYFKKSLLQVHYKCREYDNTFLPISNYIKYNGNTFFNINYDLKNNFIHYNLNKKNKRYVTFHRKSHKFDNAVGFNILKFFVIDYLLKNYPQMSVQQITSLSSYIHKQRLNWINANSKILKFKNTKQFNTYIGNYYLESPEKNFDIIKKWITNSIEPIVKIEVFTENFLKKDVNKYCYQIDTPITDKQITNTNFNNFFTDRISEFKYYTYYFQTDQPQLPKINDDLLLERIFTDRSTDKDIALNNKRLELLGDSVLGFMIIKILYKLNRLKKTTHKNTSFYSWQMLTSNKKLRNWSMKYKFDEFLKINFKNCTNKSKPYADVFEAYLGGLYLQLESFKEIELWLEQLCHTELMTQ</sequence>
<dbReference type="CDD" id="cd00593">
    <property type="entry name" value="RIBOc"/>
    <property type="match status" value="1"/>
</dbReference>
<protein>
    <submittedName>
        <fullName evidence="2">Ribonuclease III</fullName>
    </submittedName>
</protein>
<proteinExistence type="predicted"/>
<organism evidence="2 3">
    <name type="scientific">Hanseniaspora valbyensis NRRL Y-1626</name>
    <dbReference type="NCBI Taxonomy" id="766949"/>
    <lineage>
        <taxon>Eukaryota</taxon>
        <taxon>Fungi</taxon>
        <taxon>Dikarya</taxon>
        <taxon>Ascomycota</taxon>
        <taxon>Saccharomycotina</taxon>
        <taxon>Saccharomycetes</taxon>
        <taxon>Saccharomycodales</taxon>
        <taxon>Saccharomycodaceae</taxon>
        <taxon>Hanseniaspora</taxon>
    </lineage>
</organism>
<dbReference type="Gene3D" id="1.10.1520.10">
    <property type="entry name" value="Ribonuclease III domain"/>
    <property type="match status" value="2"/>
</dbReference>
<dbReference type="GO" id="GO:0006396">
    <property type="term" value="P:RNA processing"/>
    <property type="evidence" value="ECO:0007669"/>
    <property type="project" value="InterPro"/>
</dbReference>
<dbReference type="OrthoDB" id="2392202at2759"/>
<dbReference type="SUPFAM" id="SSF69065">
    <property type="entry name" value="RNase III domain-like"/>
    <property type="match status" value="2"/>
</dbReference>
<dbReference type="Pfam" id="PF00636">
    <property type="entry name" value="Ribonuclease_3"/>
    <property type="match status" value="1"/>
</dbReference>
<accession>A0A1B7TAD8</accession>
<feature type="domain" description="RNase III" evidence="1">
    <location>
        <begin position="222"/>
        <end position="335"/>
    </location>
</feature>
<name>A0A1B7TAD8_9ASCO</name>
<evidence type="ECO:0000259" key="1">
    <source>
        <dbReference type="PROSITE" id="PS50142"/>
    </source>
</evidence>
<evidence type="ECO:0000313" key="2">
    <source>
        <dbReference type="EMBL" id="OBA25655.1"/>
    </source>
</evidence>
<dbReference type="GO" id="GO:0004525">
    <property type="term" value="F:ribonuclease III activity"/>
    <property type="evidence" value="ECO:0007669"/>
    <property type="project" value="InterPro"/>
</dbReference>
<dbReference type="InterPro" id="IPR036389">
    <property type="entry name" value="RNase_III_sf"/>
</dbReference>
<dbReference type="SMART" id="SM00535">
    <property type="entry name" value="RIBOc"/>
    <property type="match status" value="1"/>
</dbReference>
<evidence type="ECO:0000313" key="3">
    <source>
        <dbReference type="Proteomes" id="UP000092321"/>
    </source>
</evidence>
<dbReference type="EMBL" id="LXPE01000057">
    <property type="protein sequence ID" value="OBA25655.1"/>
    <property type="molecule type" value="Genomic_DNA"/>
</dbReference>
<gene>
    <name evidence="2" type="ORF">HANVADRAFT_7844</name>
</gene>
<reference evidence="3" key="1">
    <citation type="journal article" date="2016" name="Proc. Natl. Acad. Sci. U.S.A.">
        <title>Comparative genomics of biotechnologically important yeasts.</title>
        <authorList>
            <person name="Riley R."/>
            <person name="Haridas S."/>
            <person name="Wolfe K.H."/>
            <person name="Lopes M.R."/>
            <person name="Hittinger C.T."/>
            <person name="Goeker M."/>
            <person name="Salamov A.A."/>
            <person name="Wisecaver J.H."/>
            <person name="Long T.M."/>
            <person name="Calvey C.H."/>
            <person name="Aerts A.L."/>
            <person name="Barry K.W."/>
            <person name="Choi C."/>
            <person name="Clum A."/>
            <person name="Coughlan A.Y."/>
            <person name="Deshpande S."/>
            <person name="Douglass A.P."/>
            <person name="Hanson S.J."/>
            <person name="Klenk H.-P."/>
            <person name="LaButti K.M."/>
            <person name="Lapidus A."/>
            <person name="Lindquist E.A."/>
            <person name="Lipzen A.M."/>
            <person name="Meier-Kolthoff J.P."/>
            <person name="Ohm R.A."/>
            <person name="Otillar R.P."/>
            <person name="Pangilinan J.L."/>
            <person name="Peng Y."/>
            <person name="Rokas A."/>
            <person name="Rosa C.A."/>
            <person name="Scheuner C."/>
            <person name="Sibirny A.A."/>
            <person name="Slot J.C."/>
            <person name="Stielow J.B."/>
            <person name="Sun H."/>
            <person name="Kurtzman C.P."/>
            <person name="Blackwell M."/>
            <person name="Grigoriev I.V."/>
            <person name="Jeffries T.W."/>
        </authorList>
    </citation>
    <scope>NUCLEOTIDE SEQUENCE [LARGE SCALE GENOMIC DNA]</scope>
    <source>
        <strain evidence="3">NRRL Y-1626</strain>
    </source>
</reference>
<dbReference type="Proteomes" id="UP000092321">
    <property type="component" value="Unassembled WGS sequence"/>
</dbReference>
<dbReference type="PROSITE" id="PS50142">
    <property type="entry name" value="RNASE_3_2"/>
    <property type="match status" value="1"/>
</dbReference>